<gene>
    <name evidence="6" type="ORF">DFQ27_004226</name>
</gene>
<evidence type="ECO:0000256" key="4">
    <source>
        <dbReference type="ARBA" id="ARBA00022842"/>
    </source>
</evidence>
<proteinExistence type="predicted"/>
<dbReference type="GO" id="GO:1901909">
    <property type="term" value="P:diadenosine hexaphosphate catabolic process"/>
    <property type="evidence" value="ECO:0007669"/>
    <property type="project" value="TreeGrafter"/>
</dbReference>
<dbReference type="InterPro" id="IPR000086">
    <property type="entry name" value="NUDIX_hydrolase_dom"/>
</dbReference>
<dbReference type="GO" id="GO:0008486">
    <property type="term" value="F:diphosphoinositol-polyphosphate diphosphatase activity"/>
    <property type="evidence" value="ECO:0007669"/>
    <property type="project" value="TreeGrafter"/>
</dbReference>
<evidence type="ECO:0000313" key="6">
    <source>
        <dbReference type="EMBL" id="KAG0259123.1"/>
    </source>
</evidence>
<dbReference type="PROSITE" id="PS00893">
    <property type="entry name" value="NUDIX_BOX"/>
    <property type="match status" value="1"/>
</dbReference>
<dbReference type="GO" id="GO:0034432">
    <property type="term" value="F:bis(5'-adenosyl)-pentaphosphatase activity"/>
    <property type="evidence" value="ECO:0007669"/>
    <property type="project" value="TreeGrafter"/>
</dbReference>
<dbReference type="GO" id="GO:0005737">
    <property type="term" value="C:cytoplasm"/>
    <property type="evidence" value="ECO:0007669"/>
    <property type="project" value="TreeGrafter"/>
</dbReference>
<dbReference type="GO" id="GO:1901907">
    <property type="term" value="P:diadenosine pentaphosphate catabolic process"/>
    <property type="evidence" value="ECO:0007669"/>
    <property type="project" value="TreeGrafter"/>
</dbReference>
<dbReference type="GO" id="GO:1901911">
    <property type="term" value="P:adenosine 5'-(hexahydrogen pentaphosphate) catabolic process"/>
    <property type="evidence" value="ECO:0007669"/>
    <property type="project" value="TreeGrafter"/>
</dbReference>
<dbReference type="GO" id="GO:0071543">
    <property type="term" value="P:diphosphoinositol polyphosphate metabolic process"/>
    <property type="evidence" value="ECO:0007669"/>
    <property type="project" value="TreeGrafter"/>
</dbReference>
<dbReference type="Proteomes" id="UP000807716">
    <property type="component" value="Unassembled WGS sequence"/>
</dbReference>
<dbReference type="InterPro" id="IPR047198">
    <property type="entry name" value="DDP-like_NUDIX"/>
</dbReference>
<dbReference type="GO" id="GO:0000298">
    <property type="term" value="F:endopolyphosphatase activity"/>
    <property type="evidence" value="ECO:0007669"/>
    <property type="project" value="TreeGrafter"/>
</dbReference>
<dbReference type="InterPro" id="IPR015797">
    <property type="entry name" value="NUDIX_hydrolase-like_dom_sf"/>
</dbReference>
<dbReference type="InterPro" id="IPR020084">
    <property type="entry name" value="NUDIX_hydrolase_CS"/>
</dbReference>
<feature type="domain" description="Nudix hydrolase" evidence="5">
    <location>
        <begin position="20"/>
        <end position="149"/>
    </location>
</feature>
<organism evidence="6 7">
    <name type="scientific">Actinomortierella ambigua</name>
    <dbReference type="NCBI Taxonomy" id="1343610"/>
    <lineage>
        <taxon>Eukaryota</taxon>
        <taxon>Fungi</taxon>
        <taxon>Fungi incertae sedis</taxon>
        <taxon>Mucoromycota</taxon>
        <taxon>Mortierellomycotina</taxon>
        <taxon>Mortierellomycetes</taxon>
        <taxon>Mortierellales</taxon>
        <taxon>Mortierellaceae</taxon>
        <taxon>Actinomortierella</taxon>
    </lineage>
</organism>
<keyword evidence="3" id="KW-0378">Hydrolase</keyword>
<dbReference type="OrthoDB" id="2011998at2759"/>
<keyword evidence="2" id="KW-0479">Metal-binding</keyword>
<dbReference type="CDD" id="cd04666">
    <property type="entry name" value="NUDIX_DIPP2_like_Nudt4"/>
    <property type="match status" value="1"/>
</dbReference>
<dbReference type="PROSITE" id="PS51462">
    <property type="entry name" value="NUDIX"/>
    <property type="match status" value="1"/>
</dbReference>
<evidence type="ECO:0000256" key="2">
    <source>
        <dbReference type="ARBA" id="ARBA00022723"/>
    </source>
</evidence>
<keyword evidence="7" id="KW-1185">Reference proteome</keyword>
<reference evidence="6" key="1">
    <citation type="journal article" date="2020" name="Fungal Divers.">
        <title>Resolving the Mortierellaceae phylogeny through synthesis of multi-gene phylogenetics and phylogenomics.</title>
        <authorList>
            <person name="Vandepol N."/>
            <person name="Liber J."/>
            <person name="Desiro A."/>
            <person name="Na H."/>
            <person name="Kennedy M."/>
            <person name="Barry K."/>
            <person name="Grigoriev I.V."/>
            <person name="Miller A.N."/>
            <person name="O'Donnell K."/>
            <person name="Stajich J.E."/>
            <person name="Bonito G."/>
        </authorList>
    </citation>
    <scope>NUCLEOTIDE SEQUENCE</scope>
    <source>
        <strain evidence="6">BC1065</strain>
    </source>
</reference>
<dbReference type="AlphaFoldDB" id="A0A9P6U4D9"/>
<evidence type="ECO:0000259" key="5">
    <source>
        <dbReference type="PROSITE" id="PS51462"/>
    </source>
</evidence>
<dbReference type="Gene3D" id="3.90.79.10">
    <property type="entry name" value="Nucleoside Triphosphate Pyrophosphohydrolase"/>
    <property type="match status" value="1"/>
</dbReference>
<name>A0A9P6U4D9_9FUNG</name>
<dbReference type="GO" id="GO:0034431">
    <property type="term" value="F:bis(5'-adenosyl)-hexaphosphatase activity"/>
    <property type="evidence" value="ECO:0007669"/>
    <property type="project" value="TreeGrafter"/>
</dbReference>
<comment type="cofactor">
    <cofactor evidence="1">
        <name>Mg(2+)</name>
        <dbReference type="ChEBI" id="CHEBI:18420"/>
    </cofactor>
</comment>
<protein>
    <recommendedName>
        <fullName evidence="5">Nudix hydrolase domain-containing protein</fullName>
    </recommendedName>
</protein>
<keyword evidence="4" id="KW-0460">Magnesium</keyword>
<sequence>MFFGKTARTGRQKQEYSEDGARYVAGCVPVDKHGKRILLVSSSKNEGEWVLPKGGWENDESEEEAAARETWEEAGAVGKITAHLGEYDHKLNKRTGVPDSIFIFFELEVQRLEDKWPEMKKRERRWFSFEEARAIASKKVMRKAIEQCSLAYE</sequence>
<evidence type="ECO:0000313" key="7">
    <source>
        <dbReference type="Proteomes" id="UP000807716"/>
    </source>
</evidence>
<dbReference type="Pfam" id="PF00293">
    <property type="entry name" value="NUDIX"/>
    <property type="match status" value="1"/>
</dbReference>
<dbReference type="SUPFAM" id="SSF55811">
    <property type="entry name" value="Nudix"/>
    <property type="match status" value="1"/>
</dbReference>
<evidence type="ECO:0000256" key="1">
    <source>
        <dbReference type="ARBA" id="ARBA00001946"/>
    </source>
</evidence>
<dbReference type="PANTHER" id="PTHR12629">
    <property type="entry name" value="DIPHOSPHOINOSITOL POLYPHOSPHATE PHOSPHOHYDROLASE"/>
    <property type="match status" value="1"/>
</dbReference>
<comment type="caution">
    <text evidence="6">The sequence shown here is derived from an EMBL/GenBank/DDBJ whole genome shotgun (WGS) entry which is preliminary data.</text>
</comment>
<accession>A0A9P6U4D9</accession>
<dbReference type="GO" id="GO:0046872">
    <property type="term" value="F:metal ion binding"/>
    <property type="evidence" value="ECO:0007669"/>
    <property type="project" value="UniProtKB-KW"/>
</dbReference>
<evidence type="ECO:0000256" key="3">
    <source>
        <dbReference type="ARBA" id="ARBA00022801"/>
    </source>
</evidence>
<dbReference type="PANTHER" id="PTHR12629:SF0">
    <property type="entry name" value="DIPHOSPHOINOSITOL-POLYPHOSPHATE DIPHOSPHATASE"/>
    <property type="match status" value="1"/>
</dbReference>
<dbReference type="GO" id="GO:0005634">
    <property type="term" value="C:nucleus"/>
    <property type="evidence" value="ECO:0007669"/>
    <property type="project" value="TreeGrafter"/>
</dbReference>
<dbReference type="EMBL" id="JAAAJB010000296">
    <property type="protein sequence ID" value="KAG0259123.1"/>
    <property type="molecule type" value="Genomic_DNA"/>
</dbReference>